<feature type="transmembrane region" description="Helical" evidence="1">
    <location>
        <begin position="189"/>
        <end position="211"/>
    </location>
</feature>
<gene>
    <name evidence="5" type="ORF">GGR48_001372</name>
</gene>
<comment type="caution">
    <text evidence="5">The sequence shown here is derived from an EMBL/GenBank/DDBJ whole genome shotgun (WGS) entry which is preliminary data.</text>
</comment>
<evidence type="ECO:0000259" key="3">
    <source>
        <dbReference type="PROSITE" id="PS50885"/>
    </source>
</evidence>
<feature type="domain" description="EAL" evidence="2">
    <location>
        <begin position="439"/>
        <end position="683"/>
    </location>
</feature>
<dbReference type="Gene3D" id="3.20.20.450">
    <property type="entry name" value="EAL domain"/>
    <property type="match status" value="1"/>
</dbReference>
<dbReference type="GO" id="GO:0007165">
    <property type="term" value="P:signal transduction"/>
    <property type="evidence" value="ECO:0007669"/>
    <property type="project" value="InterPro"/>
</dbReference>
<reference evidence="5 6" key="1">
    <citation type="submission" date="2020-08" db="EMBL/GenBank/DDBJ databases">
        <title>Genomic Encyclopedia of Type Strains, Phase IV (KMG-IV): sequencing the most valuable type-strain genomes for metagenomic binning, comparative biology and taxonomic classification.</title>
        <authorList>
            <person name="Goeker M."/>
        </authorList>
    </citation>
    <scope>NUCLEOTIDE SEQUENCE [LARGE SCALE GENOMIC DNA]</scope>
    <source>
        <strain evidence="5 6">DSM 19512</strain>
    </source>
</reference>
<feature type="domain" description="GGDEF" evidence="4">
    <location>
        <begin position="301"/>
        <end position="430"/>
    </location>
</feature>
<dbReference type="InterPro" id="IPR000160">
    <property type="entry name" value="GGDEF_dom"/>
</dbReference>
<keyword evidence="1" id="KW-1133">Transmembrane helix</keyword>
<dbReference type="Pfam" id="PF00563">
    <property type="entry name" value="EAL"/>
    <property type="match status" value="1"/>
</dbReference>
<dbReference type="InterPro" id="IPR001633">
    <property type="entry name" value="EAL_dom"/>
</dbReference>
<dbReference type="SMART" id="SM00052">
    <property type="entry name" value="EAL"/>
    <property type="match status" value="1"/>
</dbReference>
<dbReference type="SUPFAM" id="SSF55073">
    <property type="entry name" value="Nucleotide cyclase"/>
    <property type="match status" value="1"/>
</dbReference>
<accession>A0A7W6F2P4</accession>
<dbReference type="NCBIfam" id="TIGR00254">
    <property type="entry name" value="GGDEF"/>
    <property type="match status" value="1"/>
</dbReference>
<dbReference type="PROSITE" id="PS50887">
    <property type="entry name" value="GGDEF"/>
    <property type="match status" value="1"/>
</dbReference>
<evidence type="ECO:0000256" key="1">
    <source>
        <dbReference type="SAM" id="Phobius"/>
    </source>
</evidence>
<dbReference type="SMART" id="SM00267">
    <property type="entry name" value="GGDEF"/>
    <property type="match status" value="1"/>
</dbReference>
<dbReference type="SUPFAM" id="SSF141868">
    <property type="entry name" value="EAL domain-like"/>
    <property type="match status" value="1"/>
</dbReference>
<sequence length="683" mass="74064">MRALSHRHRSLQFRFAVMLTIGLLVSLALCGLGLVLGSQLLTTVKANRHLTATITRHDAEDARLRALRIAIGDLTRDVEKGRAVADARWRPLERETVAGLSTPVTVSPDMPRSIHVALIAEHRVQRQFATAAMALMAGARQGAASVKAGMPAFVASLHALEQARQTSHDLLNRQLAISGTQVEQLARHALIQVAMAGVLILFFVTLLIVWLRRRIVRPLLDIVAAIRTMNAGQPLAPLPMAADHDEIGELTRGLEALSRAGAERARIQRQVEYLAHHDPLTGLVNRVVFSERLAALLLAGQRVALLAIDLDGFKGVNDTLGHATGDKMLIRTAALLATAAREGDVVARIGGDEFAIIHVLSDGERDAAALVERIFAIAGHEAATPVIRLSIGVALSQHHALEGDELHACADIALYRAKADGRNRARHYDAAMDEERRQRRWLAHELCDAVTRGELHLAFQPIADCATRRIIGQEALARWTHPVLGAVSPDVFIAIAEEDGLIAEIGQHLLVEALTVARQWPIEWMLAINLSPVQLRDPALAARMLAAIEALGFAPCRLEVEVTEGVLIDERDTAMANLRALRAAGVRIVMDDFGTGYSSLSSLQQFPFDKIKIDRSFIAGMNEEGPALSIVRASVGLGRSLNIPVVAEGVESEQQYAVLQALGCEQIQGYLIGRPATFQAKAA</sequence>
<name>A0A7W6F2P4_9SPHN</name>
<dbReference type="Gene3D" id="3.30.70.270">
    <property type="match status" value="1"/>
</dbReference>
<dbReference type="InterPro" id="IPR052155">
    <property type="entry name" value="Biofilm_reg_signaling"/>
</dbReference>
<dbReference type="InterPro" id="IPR003660">
    <property type="entry name" value="HAMP_dom"/>
</dbReference>
<dbReference type="EMBL" id="JACIDH010000003">
    <property type="protein sequence ID" value="MBB3878953.1"/>
    <property type="molecule type" value="Genomic_DNA"/>
</dbReference>
<evidence type="ECO:0000313" key="6">
    <source>
        <dbReference type="Proteomes" id="UP000538670"/>
    </source>
</evidence>
<dbReference type="CDD" id="cd01948">
    <property type="entry name" value="EAL"/>
    <property type="match status" value="1"/>
</dbReference>
<dbReference type="PROSITE" id="PS50883">
    <property type="entry name" value="EAL"/>
    <property type="match status" value="1"/>
</dbReference>
<dbReference type="InterPro" id="IPR029787">
    <property type="entry name" value="Nucleotide_cyclase"/>
</dbReference>
<dbReference type="PANTHER" id="PTHR44757">
    <property type="entry name" value="DIGUANYLATE CYCLASE DGCP"/>
    <property type="match status" value="1"/>
</dbReference>
<dbReference type="PROSITE" id="PS50885">
    <property type="entry name" value="HAMP"/>
    <property type="match status" value="1"/>
</dbReference>
<evidence type="ECO:0000313" key="5">
    <source>
        <dbReference type="EMBL" id="MBB3878953.1"/>
    </source>
</evidence>
<dbReference type="CDD" id="cd01949">
    <property type="entry name" value="GGDEF"/>
    <property type="match status" value="1"/>
</dbReference>
<dbReference type="Proteomes" id="UP000538670">
    <property type="component" value="Unassembled WGS sequence"/>
</dbReference>
<dbReference type="PANTHER" id="PTHR44757:SF2">
    <property type="entry name" value="BIOFILM ARCHITECTURE MAINTENANCE PROTEIN MBAA"/>
    <property type="match status" value="1"/>
</dbReference>
<dbReference type="Gene3D" id="6.10.340.10">
    <property type="match status" value="1"/>
</dbReference>
<keyword evidence="1" id="KW-0472">Membrane</keyword>
<feature type="domain" description="HAMP" evidence="3">
    <location>
        <begin position="213"/>
        <end position="266"/>
    </location>
</feature>
<keyword evidence="1" id="KW-0812">Transmembrane</keyword>
<dbReference type="Pfam" id="PF00672">
    <property type="entry name" value="HAMP"/>
    <property type="match status" value="1"/>
</dbReference>
<organism evidence="5 6">
    <name type="scientific">Sphingomonas pseudosanguinis</name>
    <dbReference type="NCBI Taxonomy" id="413712"/>
    <lineage>
        <taxon>Bacteria</taxon>
        <taxon>Pseudomonadati</taxon>
        <taxon>Pseudomonadota</taxon>
        <taxon>Alphaproteobacteria</taxon>
        <taxon>Sphingomonadales</taxon>
        <taxon>Sphingomonadaceae</taxon>
        <taxon>Sphingomonas</taxon>
    </lineage>
</organism>
<evidence type="ECO:0000259" key="2">
    <source>
        <dbReference type="PROSITE" id="PS50883"/>
    </source>
</evidence>
<dbReference type="AlphaFoldDB" id="A0A7W6F2P4"/>
<evidence type="ECO:0000259" key="4">
    <source>
        <dbReference type="PROSITE" id="PS50887"/>
    </source>
</evidence>
<dbReference type="InterPro" id="IPR043128">
    <property type="entry name" value="Rev_trsase/Diguanyl_cyclase"/>
</dbReference>
<dbReference type="SUPFAM" id="SSF158472">
    <property type="entry name" value="HAMP domain-like"/>
    <property type="match status" value="1"/>
</dbReference>
<dbReference type="GO" id="GO:0016020">
    <property type="term" value="C:membrane"/>
    <property type="evidence" value="ECO:0007669"/>
    <property type="project" value="InterPro"/>
</dbReference>
<dbReference type="Pfam" id="PF00990">
    <property type="entry name" value="GGDEF"/>
    <property type="match status" value="1"/>
</dbReference>
<dbReference type="InterPro" id="IPR035919">
    <property type="entry name" value="EAL_sf"/>
</dbReference>
<protein>
    <submittedName>
        <fullName evidence="5">Diguanylate cyclase (GGDEF)-like protein</fullName>
    </submittedName>
</protein>
<keyword evidence="6" id="KW-1185">Reference proteome</keyword>
<dbReference type="RefSeq" id="WP_183951121.1">
    <property type="nucleotide sequence ID" value="NZ_JACIDH010000003.1"/>
</dbReference>
<proteinExistence type="predicted"/>